<evidence type="ECO:0000313" key="10">
    <source>
        <dbReference type="EMBL" id="EDW85306.1"/>
    </source>
</evidence>
<dbReference type="FunFam" id="1.20.1250.20:FF:000218">
    <property type="entry name" value="facilitated trehalose transporter Tret1"/>
    <property type="match status" value="1"/>
</dbReference>
<keyword evidence="11" id="KW-1185">Reference proteome</keyword>
<feature type="domain" description="Major facilitator superfamily (MFS) profile" evidence="9">
    <location>
        <begin position="18"/>
        <end position="451"/>
    </location>
</feature>
<keyword evidence="7 8" id="KW-0472">Membrane</keyword>
<dbReference type="InterPro" id="IPR005829">
    <property type="entry name" value="Sugar_transporter_CS"/>
</dbReference>
<dbReference type="Proteomes" id="UP000007798">
    <property type="component" value="Unassembled WGS sequence"/>
</dbReference>
<proteinExistence type="predicted"/>
<dbReference type="CDD" id="cd17358">
    <property type="entry name" value="MFS_GLUT6_8_Class3_like"/>
    <property type="match status" value="1"/>
</dbReference>
<evidence type="ECO:0000256" key="8">
    <source>
        <dbReference type="SAM" id="Phobius"/>
    </source>
</evidence>
<keyword evidence="6 8" id="KW-1133">Transmembrane helix</keyword>
<gene>
    <name evidence="10" type="primary">Dwil\GK18459</name>
    <name evidence="10" type="ORF">Dwil_GK18459</name>
</gene>
<feature type="transmembrane region" description="Helical" evidence="8">
    <location>
        <begin position="147"/>
        <end position="165"/>
    </location>
</feature>
<dbReference type="InterPro" id="IPR020846">
    <property type="entry name" value="MFS_dom"/>
</dbReference>
<dbReference type="OrthoDB" id="8120565at2759"/>
<keyword evidence="2" id="KW-0813">Transport</keyword>
<dbReference type="InterPro" id="IPR036259">
    <property type="entry name" value="MFS_trans_sf"/>
</dbReference>
<feature type="transmembrane region" description="Helical" evidence="8">
    <location>
        <begin position="88"/>
        <end position="108"/>
    </location>
</feature>
<evidence type="ECO:0000259" key="9">
    <source>
        <dbReference type="PROSITE" id="PS50850"/>
    </source>
</evidence>
<dbReference type="InParanoid" id="B4NLR7"/>
<evidence type="ECO:0000256" key="5">
    <source>
        <dbReference type="ARBA" id="ARBA00022692"/>
    </source>
</evidence>
<dbReference type="PANTHER" id="PTHR48021:SF33">
    <property type="entry name" value="AT22075P-RELATED"/>
    <property type="match status" value="1"/>
</dbReference>
<evidence type="ECO:0000256" key="7">
    <source>
        <dbReference type="ARBA" id="ARBA00023136"/>
    </source>
</evidence>
<feature type="transmembrane region" description="Helical" evidence="8">
    <location>
        <begin position="360"/>
        <end position="384"/>
    </location>
</feature>
<evidence type="ECO:0000256" key="3">
    <source>
        <dbReference type="ARBA" id="ARBA00022475"/>
    </source>
</evidence>
<comment type="subcellular location">
    <subcellularLocation>
        <location evidence="1">Cell membrane</location>
        <topology evidence="1">Multi-pass membrane protein</topology>
    </subcellularLocation>
</comment>
<dbReference type="eggNOG" id="KOG0254">
    <property type="taxonomic scope" value="Eukaryota"/>
</dbReference>
<accession>B4NLR7</accession>
<name>B4NLR7_DROWI</name>
<dbReference type="STRING" id="7260.B4NLR7"/>
<feature type="transmembrane region" description="Helical" evidence="8">
    <location>
        <begin position="262"/>
        <end position="282"/>
    </location>
</feature>
<dbReference type="GO" id="GO:0005886">
    <property type="term" value="C:plasma membrane"/>
    <property type="evidence" value="ECO:0007669"/>
    <property type="project" value="UniProtKB-SubCell"/>
</dbReference>
<organism evidence="10 11">
    <name type="scientific">Drosophila willistoni</name>
    <name type="common">Fruit fly</name>
    <dbReference type="NCBI Taxonomy" id="7260"/>
    <lineage>
        <taxon>Eukaryota</taxon>
        <taxon>Metazoa</taxon>
        <taxon>Ecdysozoa</taxon>
        <taxon>Arthropoda</taxon>
        <taxon>Hexapoda</taxon>
        <taxon>Insecta</taxon>
        <taxon>Pterygota</taxon>
        <taxon>Neoptera</taxon>
        <taxon>Endopterygota</taxon>
        <taxon>Diptera</taxon>
        <taxon>Brachycera</taxon>
        <taxon>Muscomorpha</taxon>
        <taxon>Ephydroidea</taxon>
        <taxon>Drosophilidae</taxon>
        <taxon>Drosophila</taxon>
        <taxon>Sophophora</taxon>
    </lineage>
</organism>
<dbReference type="GO" id="GO:0051119">
    <property type="term" value="F:sugar transmembrane transporter activity"/>
    <property type="evidence" value="ECO:0007669"/>
    <property type="project" value="InterPro"/>
</dbReference>
<feature type="transmembrane region" description="Helical" evidence="8">
    <location>
        <begin position="422"/>
        <end position="445"/>
    </location>
</feature>
<dbReference type="AlphaFoldDB" id="B4NLR7"/>
<dbReference type="HOGENOM" id="CLU_001265_30_5_1"/>
<evidence type="ECO:0000256" key="1">
    <source>
        <dbReference type="ARBA" id="ARBA00004651"/>
    </source>
</evidence>
<keyword evidence="3" id="KW-1003">Cell membrane</keyword>
<dbReference type="PROSITE" id="PS00216">
    <property type="entry name" value="SUGAR_TRANSPORT_1"/>
    <property type="match status" value="1"/>
</dbReference>
<keyword evidence="5 8" id="KW-0812">Transmembrane</keyword>
<evidence type="ECO:0000313" key="11">
    <source>
        <dbReference type="Proteomes" id="UP000007798"/>
    </source>
</evidence>
<feature type="transmembrane region" description="Helical" evidence="8">
    <location>
        <begin position="16"/>
        <end position="36"/>
    </location>
</feature>
<feature type="transmembrane region" description="Helical" evidence="8">
    <location>
        <begin position="288"/>
        <end position="315"/>
    </location>
</feature>
<dbReference type="InterPro" id="IPR005828">
    <property type="entry name" value="MFS_sugar_transport-like"/>
</dbReference>
<dbReference type="PROSITE" id="PS00217">
    <property type="entry name" value="SUGAR_TRANSPORT_2"/>
    <property type="match status" value="1"/>
</dbReference>
<feature type="transmembrane region" description="Helical" evidence="8">
    <location>
        <begin position="327"/>
        <end position="348"/>
    </location>
</feature>
<dbReference type="InterPro" id="IPR050549">
    <property type="entry name" value="MFS_Trehalose_Transporter"/>
</dbReference>
<dbReference type="PROSITE" id="PS50850">
    <property type="entry name" value="MFS"/>
    <property type="match status" value="1"/>
</dbReference>
<dbReference type="Pfam" id="PF00083">
    <property type="entry name" value="Sugar_tr"/>
    <property type="match status" value="1"/>
</dbReference>
<feature type="transmembrane region" description="Helical" evidence="8">
    <location>
        <begin position="171"/>
        <end position="192"/>
    </location>
</feature>
<dbReference type="OMA" id="FWIQYGT"/>
<evidence type="ECO:0000256" key="6">
    <source>
        <dbReference type="ARBA" id="ARBA00022989"/>
    </source>
</evidence>
<evidence type="ECO:0000256" key="2">
    <source>
        <dbReference type="ARBA" id="ARBA00022448"/>
    </source>
</evidence>
<feature type="transmembrane region" description="Helical" evidence="8">
    <location>
        <begin position="59"/>
        <end position="81"/>
    </location>
</feature>
<dbReference type="PhylomeDB" id="B4NLR7"/>
<sequence>MFFENSLLQARTRYQLIATVLVNIITFTHGVGVGWLSPTLTKISSSDSPLDFHVNIDEISWMGSMLGLGSMCGNLTIAFLLERLGRKFCIYLLAAPNVCLWILIYSASNVGFLYAARFLCGFTGGAGYSVLPIFISEIADSSIRGALSSMVMLSVNLGILAGFILSSHLSYQVVPLLAICLPVLYFLTALLLPETPSYLLRHSRQKEAEKSLRFYKNPRENDEEQSFKMDFEELRSNIAAQQASTNERLSFRDLLTKPALKGFASAMVLTLGHQCSGIFSFVNYMSTVFAASGSVFDVNTCTIIIGVFQIIGVYTSTMCVDIIGRRILMLISTFGIGLGCILFGFFTYYAQQYDLSRWNWIPLVLMIILVYLANVGLNGLIFLVLVELFPAKIRSLATSISLVFLSAIVFGTLKLFPLMLHYLGISVTMWFSGCSCFITFLYFFICLPETKGKSMIVD</sequence>
<dbReference type="SUPFAM" id="SSF103473">
    <property type="entry name" value="MFS general substrate transporter"/>
    <property type="match status" value="1"/>
</dbReference>
<keyword evidence="4" id="KW-0762">Sugar transport</keyword>
<dbReference type="InterPro" id="IPR044775">
    <property type="entry name" value="MFS_ERD6/Tret1-like"/>
</dbReference>
<dbReference type="PANTHER" id="PTHR48021">
    <property type="match status" value="1"/>
</dbReference>
<reference evidence="10 11" key="1">
    <citation type="journal article" date="2007" name="Nature">
        <title>Evolution of genes and genomes on the Drosophila phylogeny.</title>
        <authorList>
            <consortium name="Drosophila 12 Genomes Consortium"/>
            <person name="Clark A.G."/>
            <person name="Eisen M.B."/>
            <person name="Smith D.R."/>
            <person name="Bergman C.M."/>
            <person name="Oliver B."/>
            <person name="Markow T.A."/>
            <person name="Kaufman T.C."/>
            <person name="Kellis M."/>
            <person name="Gelbart W."/>
            <person name="Iyer V.N."/>
            <person name="Pollard D.A."/>
            <person name="Sackton T.B."/>
            <person name="Larracuente A.M."/>
            <person name="Singh N.D."/>
            <person name="Abad J.P."/>
            <person name="Abt D.N."/>
            <person name="Adryan B."/>
            <person name="Aguade M."/>
            <person name="Akashi H."/>
            <person name="Anderson W.W."/>
            <person name="Aquadro C.F."/>
            <person name="Ardell D.H."/>
            <person name="Arguello R."/>
            <person name="Artieri C.G."/>
            <person name="Barbash D.A."/>
            <person name="Barker D."/>
            <person name="Barsanti P."/>
            <person name="Batterham P."/>
            <person name="Batzoglou S."/>
            <person name="Begun D."/>
            <person name="Bhutkar A."/>
            <person name="Blanco E."/>
            <person name="Bosak S.A."/>
            <person name="Bradley R.K."/>
            <person name="Brand A.D."/>
            <person name="Brent M.R."/>
            <person name="Brooks A.N."/>
            <person name="Brown R.H."/>
            <person name="Butlin R.K."/>
            <person name="Caggese C."/>
            <person name="Calvi B.R."/>
            <person name="Bernardo de Carvalho A."/>
            <person name="Caspi A."/>
            <person name="Castrezana S."/>
            <person name="Celniker S.E."/>
            <person name="Chang J.L."/>
            <person name="Chapple C."/>
            <person name="Chatterji S."/>
            <person name="Chinwalla A."/>
            <person name="Civetta A."/>
            <person name="Clifton S.W."/>
            <person name="Comeron J.M."/>
            <person name="Costello J.C."/>
            <person name="Coyne J.A."/>
            <person name="Daub J."/>
            <person name="David R.G."/>
            <person name="Delcher A.L."/>
            <person name="Delehaunty K."/>
            <person name="Do C.B."/>
            <person name="Ebling H."/>
            <person name="Edwards K."/>
            <person name="Eickbush T."/>
            <person name="Evans J.D."/>
            <person name="Filipski A."/>
            <person name="Findeiss S."/>
            <person name="Freyhult E."/>
            <person name="Fulton L."/>
            <person name="Fulton R."/>
            <person name="Garcia A.C."/>
            <person name="Gardiner A."/>
            <person name="Garfield D.A."/>
            <person name="Garvin B.E."/>
            <person name="Gibson G."/>
            <person name="Gilbert D."/>
            <person name="Gnerre S."/>
            <person name="Godfrey J."/>
            <person name="Good R."/>
            <person name="Gotea V."/>
            <person name="Gravely B."/>
            <person name="Greenberg A.J."/>
            <person name="Griffiths-Jones S."/>
            <person name="Gross S."/>
            <person name="Guigo R."/>
            <person name="Gustafson E.A."/>
            <person name="Haerty W."/>
            <person name="Hahn M.W."/>
            <person name="Halligan D.L."/>
            <person name="Halpern A.L."/>
            <person name="Halter G.M."/>
            <person name="Han M.V."/>
            <person name="Heger A."/>
            <person name="Hillier L."/>
            <person name="Hinrichs A.S."/>
            <person name="Holmes I."/>
            <person name="Hoskins R.A."/>
            <person name="Hubisz M.J."/>
            <person name="Hultmark D."/>
            <person name="Huntley M.A."/>
            <person name="Jaffe D.B."/>
            <person name="Jagadeeshan S."/>
            <person name="Jeck W.R."/>
            <person name="Johnson J."/>
            <person name="Jones C.D."/>
            <person name="Jordan W.C."/>
            <person name="Karpen G.H."/>
            <person name="Kataoka E."/>
            <person name="Keightley P.D."/>
            <person name="Kheradpour P."/>
            <person name="Kirkness E.F."/>
            <person name="Koerich L.B."/>
            <person name="Kristiansen K."/>
            <person name="Kudrna D."/>
            <person name="Kulathinal R.J."/>
            <person name="Kumar S."/>
            <person name="Kwok R."/>
            <person name="Lander E."/>
            <person name="Langley C.H."/>
            <person name="Lapoint R."/>
            <person name="Lazzaro B.P."/>
            <person name="Lee S.J."/>
            <person name="Levesque L."/>
            <person name="Li R."/>
            <person name="Lin C.F."/>
            <person name="Lin M.F."/>
            <person name="Lindblad-Toh K."/>
            <person name="Llopart A."/>
            <person name="Long M."/>
            <person name="Low L."/>
            <person name="Lozovsky E."/>
            <person name="Lu J."/>
            <person name="Luo M."/>
            <person name="Machado C.A."/>
            <person name="Makalowski W."/>
            <person name="Marzo M."/>
            <person name="Matsuda M."/>
            <person name="Matzkin L."/>
            <person name="McAllister B."/>
            <person name="McBride C.S."/>
            <person name="McKernan B."/>
            <person name="McKernan K."/>
            <person name="Mendez-Lago M."/>
            <person name="Minx P."/>
            <person name="Mollenhauer M.U."/>
            <person name="Montooth K."/>
            <person name="Mount S.M."/>
            <person name="Mu X."/>
            <person name="Myers E."/>
            <person name="Negre B."/>
            <person name="Newfeld S."/>
            <person name="Nielsen R."/>
            <person name="Noor M.A."/>
            <person name="O'Grady P."/>
            <person name="Pachter L."/>
            <person name="Papaceit M."/>
            <person name="Parisi M.J."/>
            <person name="Parisi M."/>
            <person name="Parts L."/>
            <person name="Pedersen J.S."/>
            <person name="Pesole G."/>
            <person name="Phillippy A.M."/>
            <person name="Ponting C.P."/>
            <person name="Pop M."/>
            <person name="Porcelli D."/>
            <person name="Powell J.R."/>
            <person name="Prohaska S."/>
            <person name="Pruitt K."/>
            <person name="Puig M."/>
            <person name="Quesneville H."/>
            <person name="Ram K.R."/>
            <person name="Rand D."/>
            <person name="Rasmussen M.D."/>
            <person name="Reed L.K."/>
            <person name="Reenan R."/>
            <person name="Reily A."/>
            <person name="Remington K.A."/>
            <person name="Rieger T.T."/>
            <person name="Ritchie M.G."/>
            <person name="Robin C."/>
            <person name="Rogers Y.H."/>
            <person name="Rohde C."/>
            <person name="Rozas J."/>
            <person name="Rubenfield M.J."/>
            <person name="Ruiz A."/>
            <person name="Russo S."/>
            <person name="Salzberg S.L."/>
            <person name="Sanchez-Gracia A."/>
            <person name="Saranga D.J."/>
            <person name="Sato H."/>
            <person name="Schaeffer S.W."/>
            <person name="Schatz M.C."/>
            <person name="Schlenke T."/>
            <person name="Schwartz R."/>
            <person name="Segarra C."/>
            <person name="Singh R.S."/>
            <person name="Sirot L."/>
            <person name="Sirota M."/>
            <person name="Sisneros N.B."/>
            <person name="Smith C.D."/>
            <person name="Smith T.F."/>
            <person name="Spieth J."/>
            <person name="Stage D.E."/>
            <person name="Stark A."/>
            <person name="Stephan W."/>
            <person name="Strausberg R.L."/>
            <person name="Strempel S."/>
            <person name="Sturgill D."/>
            <person name="Sutton G."/>
            <person name="Sutton G.G."/>
            <person name="Tao W."/>
            <person name="Teichmann S."/>
            <person name="Tobari Y.N."/>
            <person name="Tomimura Y."/>
            <person name="Tsolas J.M."/>
            <person name="Valente V.L."/>
            <person name="Venter E."/>
            <person name="Venter J.C."/>
            <person name="Vicario S."/>
            <person name="Vieira F.G."/>
            <person name="Vilella A.J."/>
            <person name="Villasante A."/>
            <person name="Walenz B."/>
            <person name="Wang J."/>
            <person name="Wasserman M."/>
            <person name="Watts T."/>
            <person name="Wilson D."/>
            <person name="Wilson R.K."/>
            <person name="Wing R.A."/>
            <person name="Wolfner M.F."/>
            <person name="Wong A."/>
            <person name="Wong G.K."/>
            <person name="Wu C.I."/>
            <person name="Wu G."/>
            <person name="Yamamoto D."/>
            <person name="Yang H.P."/>
            <person name="Yang S.P."/>
            <person name="Yorke J.A."/>
            <person name="Yoshida K."/>
            <person name="Zdobnov E."/>
            <person name="Zhang P."/>
            <person name="Zhang Y."/>
            <person name="Zimin A.V."/>
            <person name="Baldwin J."/>
            <person name="Abdouelleil A."/>
            <person name="Abdulkadir J."/>
            <person name="Abebe A."/>
            <person name="Abera B."/>
            <person name="Abreu J."/>
            <person name="Acer S.C."/>
            <person name="Aftuck L."/>
            <person name="Alexander A."/>
            <person name="An P."/>
            <person name="Anderson E."/>
            <person name="Anderson S."/>
            <person name="Arachi H."/>
            <person name="Azer M."/>
            <person name="Bachantsang P."/>
            <person name="Barry A."/>
            <person name="Bayul T."/>
            <person name="Berlin A."/>
            <person name="Bessette D."/>
            <person name="Bloom T."/>
            <person name="Blye J."/>
            <person name="Boguslavskiy L."/>
            <person name="Bonnet C."/>
            <person name="Boukhgalter B."/>
            <person name="Bourzgui I."/>
            <person name="Brown A."/>
            <person name="Cahill P."/>
            <person name="Channer S."/>
            <person name="Cheshatsang Y."/>
            <person name="Chuda L."/>
            <person name="Citroen M."/>
            <person name="Collymore A."/>
            <person name="Cooke P."/>
            <person name="Costello M."/>
            <person name="D'Aco K."/>
            <person name="Daza R."/>
            <person name="De Haan G."/>
            <person name="DeGray S."/>
            <person name="DeMaso C."/>
            <person name="Dhargay N."/>
            <person name="Dooley K."/>
            <person name="Dooley E."/>
            <person name="Doricent M."/>
            <person name="Dorje P."/>
            <person name="Dorjee K."/>
            <person name="Dupes A."/>
            <person name="Elong R."/>
            <person name="Falk J."/>
            <person name="Farina A."/>
            <person name="Faro S."/>
            <person name="Ferguson D."/>
            <person name="Fisher S."/>
            <person name="Foley C.D."/>
            <person name="Franke A."/>
            <person name="Friedrich D."/>
            <person name="Gadbois L."/>
            <person name="Gearin G."/>
            <person name="Gearin C.R."/>
            <person name="Giannoukos G."/>
            <person name="Goode T."/>
            <person name="Graham J."/>
            <person name="Grandbois E."/>
            <person name="Grewal S."/>
            <person name="Gyaltsen K."/>
            <person name="Hafez N."/>
            <person name="Hagos B."/>
            <person name="Hall J."/>
            <person name="Henson C."/>
            <person name="Hollinger A."/>
            <person name="Honan T."/>
            <person name="Huard M.D."/>
            <person name="Hughes L."/>
            <person name="Hurhula B."/>
            <person name="Husby M.E."/>
            <person name="Kamat A."/>
            <person name="Kanga B."/>
            <person name="Kashin S."/>
            <person name="Khazanovich D."/>
            <person name="Kisner P."/>
            <person name="Lance K."/>
            <person name="Lara M."/>
            <person name="Lee W."/>
            <person name="Lennon N."/>
            <person name="Letendre F."/>
            <person name="LeVine R."/>
            <person name="Lipovsky A."/>
            <person name="Liu X."/>
            <person name="Liu J."/>
            <person name="Liu S."/>
            <person name="Lokyitsang T."/>
            <person name="Lokyitsang Y."/>
            <person name="Lubonja R."/>
            <person name="Lui A."/>
            <person name="MacDonald P."/>
            <person name="Magnisalis V."/>
            <person name="Maru K."/>
            <person name="Matthews C."/>
            <person name="McCusker W."/>
            <person name="McDonough S."/>
            <person name="Mehta T."/>
            <person name="Meldrim J."/>
            <person name="Meneus L."/>
            <person name="Mihai O."/>
            <person name="Mihalev A."/>
            <person name="Mihova T."/>
            <person name="Mittelman R."/>
            <person name="Mlenga V."/>
            <person name="Montmayeur A."/>
            <person name="Mulrain L."/>
            <person name="Navidi A."/>
            <person name="Naylor J."/>
            <person name="Negash T."/>
            <person name="Nguyen T."/>
            <person name="Nguyen N."/>
            <person name="Nicol R."/>
            <person name="Norbu C."/>
            <person name="Norbu N."/>
            <person name="Novod N."/>
            <person name="O'Neill B."/>
            <person name="Osman S."/>
            <person name="Markiewicz E."/>
            <person name="Oyono O.L."/>
            <person name="Patti C."/>
            <person name="Phunkhang P."/>
            <person name="Pierre F."/>
            <person name="Priest M."/>
            <person name="Raghuraman S."/>
            <person name="Rege F."/>
            <person name="Reyes R."/>
            <person name="Rise C."/>
            <person name="Rogov P."/>
            <person name="Ross K."/>
            <person name="Ryan E."/>
            <person name="Settipalli S."/>
            <person name="Shea T."/>
            <person name="Sherpa N."/>
            <person name="Shi L."/>
            <person name="Shih D."/>
            <person name="Sparrow T."/>
            <person name="Spaulding J."/>
            <person name="Stalker J."/>
            <person name="Stange-Thomann N."/>
            <person name="Stavropoulos S."/>
            <person name="Stone C."/>
            <person name="Strader C."/>
            <person name="Tesfaye S."/>
            <person name="Thomson T."/>
            <person name="Thoulutsang Y."/>
            <person name="Thoulutsang D."/>
            <person name="Topham K."/>
            <person name="Topping I."/>
            <person name="Tsamla T."/>
            <person name="Vassiliev H."/>
            <person name="Vo A."/>
            <person name="Wangchuk T."/>
            <person name="Wangdi T."/>
            <person name="Weiand M."/>
            <person name="Wilkinson J."/>
            <person name="Wilson A."/>
            <person name="Yadav S."/>
            <person name="Young G."/>
            <person name="Yu Q."/>
            <person name="Zembek L."/>
            <person name="Zhong D."/>
            <person name="Zimmer A."/>
            <person name="Zwirko Z."/>
            <person name="Jaffe D.B."/>
            <person name="Alvarez P."/>
            <person name="Brockman W."/>
            <person name="Butler J."/>
            <person name="Chin C."/>
            <person name="Gnerre S."/>
            <person name="Grabherr M."/>
            <person name="Kleber M."/>
            <person name="Mauceli E."/>
            <person name="MacCallum I."/>
        </authorList>
    </citation>
    <scope>NUCLEOTIDE SEQUENCE [LARGE SCALE GENOMIC DNA]</scope>
    <source>
        <strain evidence="11">Tucson 14030-0811.24</strain>
    </source>
</reference>
<dbReference type="EMBL" id="CH964274">
    <property type="protein sequence ID" value="EDW85306.1"/>
    <property type="molecule type" value="Genomic_DNA"/>
</dbReference>
<dbReference type="KEGG" id="dwi:6651802"/>
<evidence type="ECO:0000256" key="4">
    <source>
        <dbReference type="ARBA" id="ARBA00022597"/>
    </source>
</evidence>
<dbReference type="Gene3D" id="1.20.1250.20">
    <property type="entry name" value="MFS general substrate transporter like domains"/>
    <property type="match status" value="1"/>
</dbReference>
<feature type="transmembrane region" description="Helical" evidence="8">
    <location>
        <begin position="114"/>
        <end position="135"/>
    </location>
</feature>
<protein>
    <recommendedName>
        <fullName evidence="9">Major facilitator superfamily (MFS) profile domain-containing protein</fullName>
    </recommendedName>
</protein>
<feature type="transmembrane region" description="Helical" evidence="8">
    <location>
        <begin position="396"/>
        <end position="416"/>
    </location>
</feature>